<reference evidence="5 6" key="1">
    <citation type="submission" date="2016-03" db="EMBL/GenBank/DDBJ databases">
        <title>Photobacterium proteolyticum sp. nov. a protease producing bacterium isolated from ocean sediments of Laizhou Bay.</title>
        <authorList>
            <person name="Li Y."/>
        </authorList>
    </citation>
    <scope>NUCLEOTIDE SEQUENCE [LARGE SCALE GENOMIC DNA]</scope>
    <source>
        <strain evidence="5 6">R-40508</strain>
    </source>
</reference>
<dbReference type="STRING" id="858640.A3K86_00980"/>
<accession>A0A178KPD3</accession>
<evidence type="ECO:0000313" key="5">
    <source>
        <dbReference type="EMBL" id="OAN19080.1"/>
    </source>
</evidence>
<keyword evidence="5" id="KW-0808">Transferase</keyword>
<dbReference type="CDD" id="cd06661">
    <property type="entry name" value="GGCT_like"/>
    <property type="match status" value="1"/>
</dbReference>
<protein>
    <recommendedName>
        <fullName evidence="3">Gamma-glutamylcyclotransferase family protein</fullName>
    </recommendedName>
</protein>
<dbReference type="Proteomes" id="UP000078503">
    <property type="component" value="Unassembled WGS sequence"/>
</dbReference>
<dbReference type="GO" id="GO:0061929">
    <property type="term" value="F:gamma-glutamylaminecyclotransferase activity"/>
    <property type="evidence" value="ECO:0007669"/>
    <property type="project" value="InterPro"/>
</dbReference>
<dbReference type="InterPro" id="IPR009288">
    <property type="entry name" value="AIG2-like_dom"/>
</dbReference>
<keyword evidence="6" id="KW-1185">Reference proteome</keyword>
<dbReference type="GO" id="GO:0016740">
    <property type="term" value="F:transferase activity"/>
    <property type="evidence" value="ECO:0007669"/>
    <property type="project" value="UniProtKB-KW"/>
</dbReference>
<dbReference type="Gene3D" id="3.10.490.10">
    <property type="entry name" value="Gamma-glutamyl cyclotransferase-like"/>
    <property type="match status" value="1"/>
</dbReference>
<sequence>MELVFVYGTLRRGESNHALLQHAKCLGEAVVSSGYVLHDLGPYPGVIVDKHSQAPLHGEVYQVDSETFAALDRLEEYPTGYDRELVVTPYGAAWLYVYLHSVTHAPVISNGDWCRR</sequence>
<comment type="similarity">
    <text evidence="1 3">Belongs to the gamma-glutamylcyclotransferase family.</text>
</comment>
<evidence type="ECO:0000256" key="3">
    <source>
        <dbReference type="RuleBase" id="RU367036"/>
    </source>
</evidence>
<evidence type="ECO:0000259" key="4">
    <source>
        <dbReference type="Pfam" id="PF06094"/>
    </source>
</evidence>
<dbReference type="EMBL" id="LVHF01000011">
    <property type="protein sequence ID" value="OAN19080.1"/>
    <property type="molecule type" value="Genomic_DNA"/>
</dbReference>
<dbReference type="AlphaFoldDB" id="A0A178KPD3"/>
<dbReference type="InterPro" id="IPR039126">
    <property type="entry name" value="GGACT"/>
</dbReference>
<comment type="caution">
    <text evidence="5">The sequence shown here is derived from an EMBL/GenBank/DDBJ whole genome shotgun (WGS) entry which is preliminary data.</text>
</comment>
<proteinExistence type="inferred from homology"/>
<dbReference type="OrthoDB" id="482277at2"/>
<evidence type="ECO:0000313" key="6">
    <source>
        <dbReference type="Proteomes" id="UP000078503"/>
    </source>
</evidence>
<dbReference type="PANTHER" id="PTHR12510">
    <property type="entry name" value="TROPONIN C-AKIN-1 PROTEIN"/>
    <property type="match status" value="1"/>
</dbReference>
<dbReference type="GO" id="GO:0005829">
    <property type="term" value="C:cytosol"/>
    <property type="evidence" value="ECO:0007669"/>
    <property type="project" value="TreeGrafter"/>
</dbReference>
<dbReference type="Pfam" id="PF06094">
    <property type="entry name" value="GGACT"/>
    <property type="match status" value="1"/>
</dbReference>
<evidence type="ECO:0000256" key="2">
    <source>
        <dbReference type="PIRSR" id="PIRSR639126-1"/>
    </source>
</evidence>
<name>A0A178KPD3_9GAMM</name>
<dbReference type="PANTHER" id="PTHR12510:SF4">
    <property type="entry name" value="GAMMA-GLUTAMYLAMINECYCLOTRANSFERASE"/>
    <property type="match status" value="1"/>
</dbReference>
<dbReference type="SUPFAM" id="SSF110857">
    <property type="entry name" value="Gamma-glutamyl cyclotransferase-like"/>
    <property type="match status" value="1"/>
</dbReference>
<gene>
    <name evidence="5" type="ORF">A3K86_00980</name>
</gene>
<feature type="domain" description="Gamma-glutamylcyclotransferase AIG2-like" evidence="4">
    <location>
        <begin position="4"/>
        <end position="114"/>
    </location>
</feature>
<dbReference type="InterPro" id="IPR036568">
    <property type="entry name" value="GGCT-like_sf"/>
</dbReference>
<feature type="active site" description="Proton acceptor" evidence="2">
    <location>
        <position position="75"/>
    </location>
</feature>
<organism evidence="5 6">
    <name type="scientific">Photobacterium jeanii</name>
    <dbReference type="NCBI Taxonomy" id="858640"/>
    <lineage>
        <taxon>Bacteria</taxon>
        <taxon>Pseudomonadati</taxon>
        <taxon>Pseudomonadota</taxon>
        <taxon>Gammaproteobacteria</taxon>
        <taxon>Vibrionales</taxon>
        <taxon>Vibrionaceae</taxon>
        <taxon>Photobacterium</taxon>
    </lineage>
</organism>
<dbReference type="InterPro" id="IPR013024">
    <property type="entry name" value="GGCT-like"/>
</dbReference>
<evidence type="ECO:0000256" key="1">
    <source>
        <dbReference type="ARBA" id="ARBA00008861"/>
    </source>
</evidence>